<evidence type="ECO:0000313" key="1">
    <source>
        <dbReference type="EMBL" id="OYD50856.1"/>
    </source>
</evidence>
<keyword evidence="2" id="KW-1185">Reference proteome</keyword>
<sequence>MTPHAPGARLWLVRHAAPQVAPGTCYGALDMPADPAATQAAARRLAAALPPAPGVFCSTLQRCEQLGQYLRAERPDLVPIPDVRLREMDFGAWEGRAWNTLAKGDIDAWTEDFAHHAPGGGEPLSHMLGRVALALQAARHWSAQHAGADVVWITHAGVARCVAWLQQHGEGVMPRSDNWPVAAPGWGEWEVRDLA</sequence>
<dbReference type="Gene3D" id="3.40.50.1240">
    <property type="entry name" value="Phosphoglycerate mutase-like"/>
    <property type="match status" value="1"/>
</dbReference>
<evidence type="ECO:0000313" key="2">
    <source>
        <dbReference type="Proteomes" id="UP000215441"/>
    </source>
</evidence>
<dbReference type="AlphaFoldDB" id="A0A235EP87"/>
<dbReference type="EMBL" id="NOIG01000004">
    <property type="protein sequence ID" value="OYD50856.1"/>
    <property type="molecule type" value="Genomic_DNA"/>
</dbReference>
<dbReference type="SUPFAM" id="SSF53254">
    <property type="entry name" value="Phosphoglycerate mutase-like"/>
    <property type="match status" value="1"/>
</dbReference>
<proteinExistence type="predicted"/>
<dbReference type="SMART" id="SM00855">
    <property type="entry name" value="PGAM"/>
    <property type="match status" value="1"/>
</dbReference>
<protein>
    <submittedName>
        <fullName evidence="1">Phosphoglycerate kinase</fullName>
    </submittedName>
</protein>
<dbReference type="OrthoDB" id="5296884at2"/>
<dbReference type="Pfam" id="PF00300">
    <property type="entry name" value="His_Phos_1"/>
    <property type="match status" value="1"/>
</dbReference>
<dbReference type="Proteomes" id="UP000215441">
    <property type="component" value="Unassembled WGS sequence"/>
</dbReference>
<comment type="caution">
    <text evidence="1">The sequence shown here is derived from an EMBL/GenBank/DDBJ whole genome shotgun (WGS) entry which is preliminary data.</text>
</comment>
<dbReference type="GO" id="GO:0016301">
    <property type="term" value="F:kinase activity"/>
    <property type="evidence" value="ECO:0007669"/>
    <property type="project" value="UniProtKB-KW"/>
</dbReference>
<dbReference type="InterPro" id="IPR013078">
    <property type="entry name" value="His_Pase_superF_clade-1"/>
</dbReference>
<accession>A0A235EP87</accession>
<keyword evidence="1" id="KW-0418">Kinase</keyword>
<gene>
    <name evidence="1" type="ORF">CBY09_03115</name>
</gene>
<organism evidence="1 2">
    <name type="scientific">Acidovorax kalamii</name>
    <dbReference type="NCBI Taxonomy" id="2004485"/>
    <lineage>
        <taxon>Bacteria</taxon>
        <taxon>Pseudomonadati</taxon>
        <taxon>Pseudomonadota</taxon>
        <taxon>Betaproteobacteria</taxon>
        <taxon>Burkholderiales</taxon>
        <taxon>Comamonadaceae</taxon>
        <taxon>Acidovorax</taxon>
    </lineage>
</organism>
<dbReference type="InterPro" id="IPR029033">
    <property type="entry name" value="His_PPase_superfam"/>
</dbReference>
<reference evidence="1 2" key="1">
    <citation type="submission" date="2017-07" db="EMBL/GenBank/DDBJ databases">
        <title>Acidovorax KNDSW TSA 6 genome sequence and assembly.</title>
        <authorList>
            <person name="Mayilraj S."/>
        </authorList>
    </citation>
    <scope>NUCLEOTIDE SEQUENCE [LARGE SCALE GENOMIC DNA]</scope>
    <source>
        <strain evidence="1 2">KNDSW-TSA6</strain>
    </source>
</reference>
<name>A0A235EP87_9BURK</name>
<keyword evidence="1" id="KW-0808">Transferase</keyword>
<dbReference type="RefSeq" id="WP_094286348.1">
    <property type="nucleotide sequence ID" value="NZ_NOIG01000004.1"/>
</dbReference>